<dbReference type="Gene3D" id="3.30.710.10">
    <property type="entry name" value="Potassium Channel Kv1.1, Chain A"/>
    <property type="match status" value="1"/>
</dbReference>
<dbReference type="AlphaFoldDB" id="A0A6A6Q540"/>
<feature type="domain" description="BTB" evidence="1">
    <location>
        <begin position="26"/>
        <end position="92"/>
    </location>
</feature>
<dbReference type="InterPro" id="IPR000210">
    <property type="entry name" value="BTB/POZ_dom"/>
</dbReference>
<dbReference type="SUPFAM" id="SSF54695">
    <property type="entry name" value="POZ domain"/>
    <property type="match status" value="1"/>
</dbReference>
<sequence length="300" mass="33292">MASTAARAEETAVEAESEHVSLDAQGDTVLVVGNYRIKVFSTMLALVSPVFRAMLGPHFREGSQSRNAANPLEVHLPEDEPDATLIMCHLIYHKKGKEVFSDCTLLPEKLYRLLKVIDKYQCLESLWLSVRALVSAELARDATFWETSILHVAIAYLVDDAWNFKLATKYLVTQFEGTAMFSEVQKYEGGDIIPLNALLAMSEIRQSARHELSKGLSRFADYKRRRMSDFGTDALEKWSGLGGESLNFTMSVLETYETIPAISNVAIKVDELCGGLCLKCVKQGLVDISSGMCKNGHEEG</sequence>
<evidence type="ECO:0000313" key="3">
    <source>
        <dbReference type="Proteomes" id="UP000799767"/>
    </source>
</evidence>
<organism evidence="2 3">
    <name type="scientific">Neohortaea acidophila</name>
    <dbReference type="NCBI Taxonomy" id="245834"/>
    <lineage>
        <taxon>Eukaryota</taxon>
        <taxon>Fungi</taxon>
        <taxon>Dikarya</taxon>
        <taxon>Ascomycota</taxon>
        <taxon>Pezizomycotina</taxon>
        <taxon>Dothideomycetes</taxon>
        <taxon>Dothideomycetidae</taxon>
        <taxon>Mycosphaerellales</taxon>
        <taxon>Teratosphaeriaceae</taxon>
        <taxon>Neohortaea</taxon>
    </lineage>
</organism>
<dbReference type="OrthoDB" id="3650604at2759"/>
<dbReference type="CDD" id="cd18186">
    <property type="entry name" value="BTB_POZ_ZBTB_KLHL-like"/>
    <property type="match status" value="1"/>
</dbReference>
<dbReference type="Pfam" id="PF00651">
    <property type="entry name" value="BTB"/>
    <property type="match status" value="1"/>
</dbReference>
<dbReference type="PROSITE" id="PS50097">
    <property type="entry name" value="BTB"/>
    <property type="match status" value="1"/>
</dbReference>
<gene>
    <name evidence="2" type="ORF">BDY17DRAFT_306929</name>
</gene>
<accession>A0A6A6Q540</accession>
<name>A0A6A6Q540_9PEZI</name>
<dbReference type="RefSeq" id="XP_033594127.1">
    <property type="nucleotide sequence ID" value="XM_033735073.1"/>
</dbReference>
<protein>
    <recommendedName>
        <fullName evidence="1">BTB domain-containing protein</fullName>
    </recommendedName>
</protein>
<evidence type="ECO:0000313" key="2">
    <source>
        <dbReference type="EMBL" id="KAF2487558.1"/>
    </source>
</evidence>
<dbReference type="Proteomes" id="UP000799767">
    <property type="component" value="Unassembled WGS sequence"/>
</dbReference>
<proteinExistence type="predicted"/>
<dbReference type="EMBL" id="MU001631">
    <property type="protein sequence ID" value="KAF2487558.1"/>
    <property type="molecule type" value="Genomic_DNA"/>
</dbReference>
<keyword evidence="3" id="KW-1185">Reference proteome</keyword>
<evidence type="ECO:0000259" key="1">
    <source>
        <dbReference type="PROSITE" id="PS50097"/>
    </source>
</evidence>
<reference evidence="2" key="1">
    <citation type="journal article" date="2020" name="Stud. Mycol.">
        <title>101 Dothideomycetes genomes: a test case for predicting lifestyles and emergence of pathogens.</title>
        <authorList>
            <person name="Haridas S."/>
            <person name="Albert R."/>
            <person name="Binder M."/>
            <person name="Bloem J."/>
            <person name="Labutti K."/>
            <person name="Salamov A."/>
            <person name="Andreopoulos B."/>
            <person name="Baker S."/>
            <person name="Barry K."/>
            <person name="Bills G."/>
            <person name="Bluhm B."/>
            <person name="Cannon C."/>
            <person name="Castanera R."/>
            <person name="Culley D."/>
            <person name="Daum C."/>
            <person name="Ezra D."/>
            <person name="Gonzalez J."/>
            <person name="Henrissat B."/>
            <person name="Kuo A."/>
            <person name="Liang C."/>
            <person name="Lipzen A."/>
            <person name="Lutzoni F."/>
            <person name="Magnuson J."/>
            <person name="Mondo S."/>
            <person name="Nolan M."/>
            <person name="Ohm R."/>
            <person name="Pangilinan J."/>
            <person name="Park H.-J."/>
            <person name="Ramirez L."/>
            <person name="Alfaro M."/>
            <person name="Sun H."/>
            <person name="Tritt A."/>
            <person name="Yoshinaga Y."/>
            <person name="Zwiers L.-H."/>
            <person name="Turgeon B."/>
            <person name="Goodwin S."/>
            <person name="Spatafora J."/>
            <person name="Crous P."/>
            <person name="Grigoriev I."/>
        </authorList>
    </citation>
    <scope>NUCLEOTIDE SEQUENCE</scope>
    <source>
        <strain evidence="2">CBS 113389</strain>
    </source>
</reference>
<dbReference type="GeneID" id="54476075"/>
<dbReference type="InterPro" id="IPR011333">
    <property type="entry name" value="SKP1/BTB/POZ_sf"/>
</dbReference>